<feature type="domain" description="Glycosyl hydrolase family 32 N-terminal" evidence="5">
    <location>
        <begin position="7"/>
        <end position="250"/>
    </location>
</feature>
<dbReference type="Pfam" id="PF08244">
    <property type="entry name" value="Glyco_hydro_32C"/>
    <property type="match status" value="1"/>
</dbReference>
<name>A0ABQ7G634_DUNSA</name>
<keyword evidence="3 4" id="KW-0326">Glycosidase</keyword>
<keyword evidence="8" id="KW-1185">Reference proteome</keyword>
<dbReference type="GO" id="GO:0016787">
    <property type="term" value="F:hydrolase activity"/>
    <property type="evidence" value="ECO:0007669"/>
    <property type="project" value="UniProtKB-KW"/>
</dbReference>
<dbReference type="PANTHER" id="PTHR31953">
    <property type="entry name" value="BETA-FRUCTOFURANOSIDASE, INSOLUBLE ISOENZYME CWINV1-RELATED"/>
    <property type="match status" value="1"/>
</dbReference>
<evidence type="ECO:0000256" key="1">
    <source>
        <dbReference type="ARBA" id="ARBA00009902"/>
    </source>
</evidence>
<dbReference type="InterPro" id="IPR013320">
    <property type="entry name" value="ConA-like_dom_sf"/>
</dbReference>
<dbReference type="EMBL" id="MU070084">
    <property type="protein sequence ID" value="KAF5830052.1"/>
    <property type="molecule type" value="Genomic_DNA"/>
</dbReference>
<evidence type="ECO:0000256" key="3">
    <source>
        <dbReference type="ARBA" id="ARBA00023295"/>
    </source>
</evidence>
<dbReference type="InterPro" id="IPR013148">
    <property type="entry name" value="Glyco_hydro_32_N"/>
</dbReference>
<dbReference type="InterPro" id="IPR050551">
    <property type="entry name" value="Fructan_Metab_Enzymes"/>
</dbReference>
<dbReference type="SUPFAM" id="SSF75005">
    <property type="entry name" value="Arabinanase/levansucrase/invertase"/>
    <property type="match status" value="1"/>
</dbReference>
<dbReference type="InterPro" id="IPR013189">
    <property type="entry name" value="Glyco_hydro_32_C"/>
</dbReference>
<dbReference type="InterPro" id="IPR001362">
    <property type="entry name" value="Glyco_hydro_32"/>
</dbReference>
<feature type="domain" description="Glycosyl hydrolase family 32 C-terminal" evidence="6">
    <location>
        <begin position="448"/>
        <end position="480"/>
    </location>
</feature>
<dbReference type="Gene3D" id="2.115.10.20">
    <property type="entry name" value="Glycosyl hydrolase domain, family 43"/>
    <property type="match status" value="1"/>
</dbReference>
<evidence type="ECO:0000256" key="4">
    <source>
        <dbReference type="RuleBase" id="RU362110"/>
    </source>
</evidence>
<evidence type="ECO:0000313" key="7">
    <source>
        <dbReference type="EMBL" id="KAF5830052.1"/>
    </source>
</evidence>
<sequence length="524" mass="58446">MGLEVIETQTYAVSEPGDPLLRRWRKGEKPLLDAPPFKCLTGWRDPFLVGRPGDGLHNKYTMIIGAGFSERPRGTALVYTSNSPITDWQYQHELCEGDGTTGSIWECPLLAKIPPMPEQGTEMCSPSCLSEKYGPPREAIKEGHDWAFIVCPDNAEHAPVYWLGNYDHTVLKFDLQKAFGPYALDLGGNTFYAPNMLTNDPKGRLVMWGWCQETGRPEHISGEHEYGSCMSVPRMLWRHPRSPGRLWQEPLPSISELRMSDASWWEGRLDIMPGKPFPLPREVGEAEHVELELTFDPPLPLEPMEEADGAAADPGEEVHKMRPQVLKSGIIFRPHPSEAPSKLGIPSGLYGAALLYDWNEERLDVVYSNGRQQLDDLCALPFHLYKDASVDVSDRMAGAVEERDLKGVHQLKVEDGQGNVEERSVDIAGTHIVGSKLHFPLNEHGQPEVRPLTLRIFLDHSLLEVFTCTGEVLTCRVYRESEQVAPGNAEGLLPVHHGEGTIELATWGAPTPLTHIAAHLVDEM</sequence>
<dbReference type="SUPFAM" id="SSF49899">
    <property type="entry name" value="Concanavalin A-like lectins/glucanases"/>
    <property type="match status" value="1"/>
</dbReference>
<dbReference type="SMART" id="SM00640">
    <property type="entry name" value="Glyco_32"/>
    <property type="match status" value="1"/>
</dbReference>
<dbReference type="Proteomes" id="UP000815325">
    <property type="component" value="Unassembled WGS sequence"/>
</dbReference>
<evidence type="ECO:0000256" key="2">
    <source>
        <dbReference type="ARBA" id="ARBA00022801"/>
    </source>
</evidence>
<organism evidence="7 8">
    <name type="scientific">Dunaliella salina</name>
    <name type="common">Green alga</name>
    <name type="synonym">Protococcus salinus</name>
    <dbReference type="NCBI Taxonomy" id="3046"/>
    <lineage>
        <taxon>Eukaryota</taxon>
        <taxon>Viridiplantae</taxon>
        <taxon>Chlorophyta</taxon>
        <taxon>core chlorophytes</taxon>
        <taxon>Chlorophyceae</taxon>
        <taxon>CS clade</taxon>
        <taxon>Chlamydomonadales</taxon>
        <taxon>Dunaliellaceae</taxon>
        <taxon>Dunaliella</taxon>
    </lineage>
</organism>
<dbReference type="CDD" id="cd08996">
    <property type="entry name" value="GH32_FFase"/>
    <property type="match status" value="1"/>
</dbReference>
<dbReference type="Pfam" id="PF00251">
    <property type="entry name" value="Glyco_hydro_32N"/>
    <property type="match status" value="1"/>
</dbReference>
<evidence type="ECO:0000313" key="8">
    <source>
        <dbReference type="Proteomes" id="UP000815325"/>
    </source>
</evidence>
<evidence type="ECO:0000259" key="6">
    <source>
        <dbReference type="Pfam" id="PF08244"/>
    </source>
</evidence>
<accession>A0ABQ7G634</accession>
<gene>
    <name evidence="7" type="ORF">DUNSADRAFT_15093</name>
</gene>
<reference evidence="7" key="1">
    <citation type="submission" date="2017-08" db="EMBL/GenBank/DDBJ databases">
        <authorList>
            <person name="Polle J.E."/>
            <person name="Barry K."/>
            <person name="Cushman J."/>
            <person name="Schmutz J."/>
            <person name="Tran D."/>
            <person name="Hathwaick L.T."/>
            <person name="Yim W.C."/>
            <person name="Jenkins J."/>
            <person name="Mckie-Krisberg Z.M."/>
            <person name="Prochnik S."/>
            <person name="Lindquist E."/>
            <person name="Dockter R.B."/>
            <person name="Adam C."/>
            <person name="Molina H."/>
            <person name="Bunkerborg J."/>
            <person name="Jin E."/>
            <person name="Buchheim M."/>
            <person name="Magnuson J."/>
        </authorList>
    </citation>
    <scope>NUCLEOTIDE SEQUENCE</scope>
    <source>
        <strain evidence="7">CCAP 19/18</strain>
    </source>
</reference>
<keyword evidence="2 4" id="KW-0378">Hydrolase</keyword>
<dbReference type="InterPro" id="IPR023296">
    <property type="entry name" value="Glyco_hydro_beta-prop_sf"/>
</dbReference>
<dbReference type="Gene3D" id="2.60.120.560">
    <property type="entry name" value="Exo-inulinase, domain 1"/>
    <property type="match status" value="1"/>
</dbReference>
<evidence type="ECO:0000259" key="5">
    <source>
        <dbReference type="Pfam" id="PF00251"/>
    </source>
</evidence>
<protein>
    <submittedName>
        <fullName evidence="7">Glycosyl hydrolase</fullName>
    </submittedName>
</protein>
<proteinExistence type="inferred from homology"/>
<comment type="caution">
    <text evidence="7">The sequence shown here is derived from an EMBL/GenBank/DDBJ whole genome shotgun (WGS) entry which is preliminary data.</text>
</comment>
<comment type="similarity">
    <text evidence="1 4">Belongs to the glycosyl hydrolase 32 family.</text>
</comment>